<dbReference type="Gene3D" id="3.90.1510.10">
    <property type="entry name" value="Glycerate kinase, domain 2"/>
    <property type="match status" value="1"/>
</dbReference>
<reference evidence="1 2" key="1">
    <citation type="journal article" date="2015" name="Genome Announc.">
        <title>Expanding the biotechnology potential of lactobacilli through comparative genomics of 213 strains and associated genera.</title>
        <authorList>
            <person name="Sun Z."/>
            <person name="Harris H.M."/>
            <person name="McCann A."/>
            <person name="Guo C."/>
            <person name="Argimon S."/>
            <person name="Zhang W."/>
            <person name="Yang X."/>
            <person name="Jeffery I.B."/>
            <person name="Cooney J.C."/>
            <person name="Kagawa T.F."/>
            <person name="Liu W."/>
            <person name="Song Y."/>
            <person name="Salvetti E."/>
            <person name="Wrobel A."/>
            <person name="Rasinkangas P."/>
            <person name="Parkhill J."/>
            <person name="Rea M.C."/>
            <person name="O'Sullivan O."/>
            <person name="Ritari J."/>
            <person name="Douillard F.P."/>
            <person name="Paul Ross R."/>
            <person name="Yang R."/>
            <person name="Briner A.E."/>
            <person name="Felis G.E."/>
            <person name="de Vos W.M."/>
            <person name="Barrangou R."/>
            <person name="Klaenhammer T.R."/>
            <person name="Caufield P.W."/>
            <person name="Cui Y."/>
            <person name="Zhang H."/>
            <person name="O'Toole P.W."/>
        </authorList>
    </citation>
    <scope>NUCLEOTIDE SEQUENCE [LARGE SCALE GENOMIC DNA]</scope>
    <source>
        <strain evidence="1 2">DSM 20253</strain>
    </source>
</reference>
<evidence type="ECO:0000313" key="2">
    <source>
        <dbReference type="Proteomes" id="UP000051638"/>
    </source>
</evidence>
<dbReference type="InterPro" id="IPR004381">
    <property type="entry name" value="Glycerate_kinase"/>
</dbReference>
<gene>
    <name evidence="1" type="ORF">FC24_GL001445</name>
</gene>
<dbReference type="InterPro" id="IPR036129">
    <property type="entry name" value="Glycerate_kinase_sf"/>
</dbReference>
<organism evidence="1 2">
    <name type="scientific">Loigolactobacillus rennini DSM 20253</name>
    <dbReference type="NCBI Taxonomy" id="1423796"/>
    <lineage>
        <taxon>Bacteria</taxon>
        <taxon>Bacillati</taxon>
        <taxon>Bacillota</taxon>
        <taxon>Bacilli</taxon>
        <taxon>Lactobacillales</taxon>
        <taxon>Lactobacillaceae</taxon>
        <taxon>Loigolactobacillus</taxon>
    </lineage>
</organism>
<dbReference type="GO" id="GO:0031388">
    <property type="term" value="P:organic acid phosphorylation"/>
    <property type="evidence" value="ECO:0007669"/>
    <property type="project" value="InterPro"/>
</dbReference>
<dbReference type="STRING" id="1423796.FC24_GL001445"/>
<dbReference type="SUPFAM" id="SSF110738">
    <property type="entry name" value="Glycerate kinase I"/>
    <property type="match status" value="1"/>
</dbReference>
<evidence type="ECO:0000313" key="1">
    <source>
        <dbReference type="EMBL" id="KRM97681.1"/>
    </source>
</evidence>
<keyword evidence="1" id="KW-0418">Kinase</keyword>
<accession>A0A0R2D111</accession>
<protein>
    <submittedName>
        <fullName evidence="1">Glycerate kinase</fullName>
    </submittedName>
</protein>
<sequence length="366" mass="41025">MKLGDLEMTEIDHYALVPVTAEREGNATLANLITAALKRETTDADLRQLPNFEHDYLGALAHYLHFPIKTLPVTGPLRTPVNARYGQLEKGKIIIVDVHSILGPQLIPKIARSPLIASSSGLGELMCKTRNSKTTDYIFVNLVNVTADLGVGALQALGAQLTDSAKKPVHGGGKLAKTNHVSDHDLASWQSLNFHLYFDSSDLGPLFGQSGVVFRYQDDIGAGPEISHFLEGQVKQFDHLLQQLGFPKCCDDHFAAVGTGLGYCFRTFFKQVNFTEQTAAFLQQTKQTKAIQKIPYYFVHAANRNYRHFLNRLHKRVIVLSESELTELKNNEVNLVGFPCSTNDLNEWAHFRKMIERTLRLLYFRD</sequence>
<keyword evidence="1" id="KW-0808">Transferase</keyword>
<keyword evidence="2" id="KW-1185">Reference proteome</keyword>
<dbReference type="InterPro" id="IPR018193">
    <property type="entry name" value="Glyc_kinase_flavodox-like_fold"/>
</dbReference>
<name>A0A0R2D111_9LACO</name>
<dbReference type="PANTHER" id="PTHR21599:SF0">
    <property type="entry name" value="GLYCERATE KINASE"/>
    <property type="match status" value="1"/>
</dbReference>
<dbReference type="GO" id="GO:0008887">
    <property type="term" value="F:glycerate kinase activity"/>
    <property type="evidence" value="ECO:0007669"/>
    <property type="project" value="InterPro"/>
</dbReference>
<proteinExistence type="predicted"/>
<comment type="caution">
    <text evidence="1">The sequence shown here is derived from an EMBL/GenBank/DDBJ whole genome shotgun (WGS) entry which is preliminary data.</text>
</comment>
<dbReference type="Pfam" id="PF02595">
    <property type="entry name" value="Gly_kinase"/>
    <property type="match status" value="1"/>
</dbReference>
<dbReference type="EMBL" id="AYYI01000038">
    <property type="protein sequence ID" value="KRM97681.1"/>
    <property type="molecule type" value="Genomic_DNA"/>
</dbReference>
<dbReference type="Proteomes" id="UP000051638">
    <property type="component" value="Unassembled WGS sequence"/>
</dbReference>
<dbReference type="PATRIC" id="fig|1423796.3.peg.1472"/>
<dbReference type="PANTHER" id="PTHR21599">
    <property type="entry name" value="GLYCERATE KINASE"/>
    <property type="match status" value="1"/>
</dbReference>
<dbReference type="AlphaFoldDB" id="A0A0R2D111"/>